<protein>
    <submittedName>
        <fullName evidence="2">Uncharacterized protein</fullName>
    </submittedName>
</protein>
<accession>A0ABP6AUL1</accession>
<dbReference type="EMBL" id="BAAASG010000036">
    <property type="protein sequence ID" value="GAA2523676.1"/>
    <property type="molecule type" value="Genomic_DNA"/>
</dbReference>
<feature type="compositionally biased region" description="Polar residues" evidence="1">
    <location>
        <begin position="384"/>
        <end position="393"/>
    </location>
</feature>
<feature type="compositionally biased region" description="Basic and acidic residues" evidence="1">
    <location>
        <begin position="364"/>
        <end position="382"/>
    </location>
</feature>
<keyword evidence="3" id="KW-1185">Reference proteome</keyword>
<dbReference type="Proteomes" id="UP001501777">
    <property type="component" value="Unassembled WGS sequence"/>
</dbReference>
<gene>
    <name evidence="2" type="ORF">GCM10010276_88630</name>
</gene>
<feature type="region of interest" description="Disordered" evidence="1">
    <location>
        <begin position="135"/>
        <end position="169"/>
    </location>
</feature>
<evidence type="ECO:0000313" key="2">
    <source>
        <dbReference type="EMBL" id="GAA2523676.1"/>
    </source>
</evidence>
<dbReference type="RefSeq" id="WP_344407010.1">
    <property type="nucleotide sequence ID" value="NZ_BAAASG010000036.1"/>
</dbReference>
<proteinExistence type="predicted"/>
<reference evidence="3" key="1">
    <citation type="journal article" date="2019" name="Int. J. Syst. Evol. Microbiol.">
        <title>The Global Catalogue of Microorganisms (GCM) 10K type strain sequencing project: providing services to taxonomists for standard genome sequencing and annotation.</title>
        <authorList>
            <consortium name="The Broad Institute Genomics Platform"/>
            <consortium name="The Broad Institute Genome Sequencing Center for Infectious Disease"/>
            <person name="Wu L."/>
            <person name="Ma J."/>
        </authorList>
    </citation>
    <scope>NUCLEOTIDE SEQUENCE [LARGE SCALE GENOMIC DNA]</scope>
    <source>
        <strain evidence="3">JCM 4395</strain>
    </source>
</reference>
<evidence type="ECO:0000313" key="3">
    <source>
        <dbReference type="Proteomes" id="UP001501777"/>
    </source>
</evidence>
<feature type="compositionally biased region" description="Basic and acidic residues" evidence="1">
    <location>
        <begin position="145"/>
        <end position="166"/>
    </location>
</feature>
<feature type="region of interest" description="Disordered" evidence="1">
    <location>
        <begin position="364"/>
        <end position="419"/>
    </location>
</feature>
<organism evidence="2 3">
    <name type="scientific">Streptomyces longisporus</name>
    <dbReference type="NCBI Taxonomy" id="1948"/>
    <lineage>
        <taxon>Bacteria</taxon>
        <taxon>Bacillati</taxon>
        <taxon>Actinomycetota</taxon>
        <taxon>Actinomycetes</taxon>
        <taxon>Kitasatosporales</taxon>
        <taxon>Streptomycetaceae</taxon>
        <taxon>Streptomyces</taxon>
    </lineage>
</organism>
<evidence type="ECO:0000256" key="1">
    <source>
        <dbReference type="SAM" id="MobiDB-lite"/>
    </source>
</evidence>
<sequence length="419" mass="44052">MSAWRHSACTRRRRSWSGGGGADLLPGHARAWLGRARGSVSVLAEDTVAVAAALAEHARPGRDLRWTVIAWYAEAGRPALPGQLTVPEPPWPAVREALVWAMSRSSAQRLTVAARTAADGAEAAQDAFYARAGRVLGHGPAGPPDPREMRRVLEDPDAELDRGEERRRRRGAVRLAAAAAMSAGEVGGEALVDALATLTPGLDWSDVAASARRAEHSGELDGWSQAGTVDPLARLQAADAEEMAAARHAAMMLAGIGSLYLMHGLGMPDTPALARLRTQLEESGFALIVAQMAPLMTNPSGVVHALSKCLSPEITALAAWLESLLTEHADSSGGLLRLPADEEGGAEAFMQAWIGHLHQLGDRARARRTRDEEAAGDGRDTDASAAQPSTGARTDTGPAGSSTDEDGAGAPTEREEQSR</sequence>
<comment type="caution">
    <text evidence="2">The sequence shown here is derived from an EMBL/GenBank/DDBJ whole genome shotgun (WGS) entry which is preliminary data.</text>
</comment>
<name>A0ABP6AUL1_STRLO</name>